<evidence type="ECO:0000313" key="2">
    <source>
        <dbReference type="Proteomes" id="UP001238088"/>
    </source>
</evidence>
<sequence length="52" mass="5784">MIAFLSIYAHDKASILTHTLAAVGKHSLTERDVIAFLMDYIVLNPIQAKVQD</sequence>
<accession>A0ABU0APM9</accession>
<protein>
    <submittedName>
        <fullName evidence="1">Uncharacterized protein</fullName>
    </submittedName>
</protein>
<dbReference type="EMBL" id="JAUSUB010000031">
    <property type="protein sequence ID" value="MDQ0272985.1"/>
    <property type="molecule type" value="Genomic_DNA"/>
</dbReference>
<name>A0ABU0APM9_9BACI</name>
<gene>
    <name evidence="1" type="ORF">J2S17_004879</name>
</gene>
<dbReference type="Proteomes" id="UP001238088">
    <property type="component" value="Unassembled WGS sequence"/>
</dbReference>
<proteinExistence type="predicted"/>
<dbReference type="RefSeq" id="WP_307478512.1">
    <property type="nucleotide sequence ID" value="NZ_JAUSUB010000031.1"/>
</dbReference>
<reference evidence="1 2" key="1">
    <citation type="submission" date="2023-07" db="EMBL/GenBank/DDBJ databases">
        <title>Genomic Encyclopedia of Type Strains, Phase IV (KMG-IV): sequencing the most valuable type-strain genomes for metagenomic binning, comparative biology and taxonomic classification.</title>
        <authorList>
            <person name="Goeker M."/>
        </authorList>
    </citation>
    <scope>NUCLEOTIDE SEQUENCE [LARGE SCALE GENOMIC DNA]</scope>
    <source>
        <strain evidence="1 2">DSM 23494</strain>
    </source>
</reference>
<keyword evidence="2" id="KW-1185">Reference proteome</keyword>
<comment type="caution">
    <text evidence="1">The sequence shown here is derived from an EMBL/GenBank/DDBJ whole genome shotgun (WGS) entry which is preliminary data.</text>
</comment>
<evidence type="ECO:0000313" key="1">
    <source>
        <dbReference type="EMBL" id="MDQ0272985.1"/>
    </source>
</evidence>
<organism evidence="1 2">
    <name type="scientific">Cytobacillus purgationiresistens</name>
    <dbReference type="NCBI Taxonomy" id="863449"/>
    <lineage>
        <taxon>Bacteria</taxon>
        <taxon>Bacillati</taxon>
        <taxon>Bacillota</taxon>
        <taxon>Bacilli</taxon>
        <taxon>Bacillales</taxon>
        <taxon>Bacillaceae</taxon>
        <taxon>Cytobacillus</taxon>
    </lineage>
</organism>